<evidence type="ECO:0000313" key="3">
    <source>
        <dbReference type="Proteomes" id="UP000707206"/>
    </source>
</evidence>
<organism evidence="2 3">
    <name type="scientific">Pelagihabitans pacificus</name>
    <dbReference type="NCBI Taxonomy" id="2696054"/>
    <lineage>
        <taxon>Bacteria</taxon>
        <taxon>Pseudomonadati</taxon>
        <taxon>Bacteroidota</taxon>
        <taxon>Flavobacteriia</taxon>
        <taxon>Flavobacteriales</taxon>
        <taxon>Flavobacteriaceae</taxon>
        <taxon>Pelagihabitans</taxon>
    </lineage>
</organism>
<name>A0A967E7U9_9FLAO</name>
<keyword evidence="3" id="KW-1185">Reference proteome</keyword>
<sequence>MGVFDSLESTSKDAFASGEHFFESSKKYYELRIFKQLAITTTSLVKIVLVGSFCLLGLLFGTVALAIYLGDYFGSLVQGFLTTGVILFCIAIIILLLRKKMDKKIIRKLSETFFDEP</sequence>
<accession>A0A967E7U9</accession>
<keyword evidence="1" id="KW-0472">Membrane</keyword>
<evidence type="ECO:0000256" key="1">
    <source>
        <dbReference type="SAM" id="Phobius"/>
    </source>
</evidence>
<gene>
    <name evidence="2" type="ORF">FK220_016760</name>
</gene>
<evidence type="ECO:0008006" key="4">
    <source>
        <dbReference type="Google" id="ProtNLM"/>
    </source>
</evidence>
<dbReference type="AlphaFoldDB" id="A0A967E7U9"/>
<keyword evidence="1" id="KW-1133">Transmembrane helix</keyword>
<protein>
    <recommendedName>
        <fullName evidence="4">Holin-X, holin superfamily III</fullName>
    </recommendedName>
</protein>
<dbReference type="EMBL" id="VIKU02000005">
    <property type="protein sequence ID" value="NHF61005.1"/>
    <property type="molecule type" value="Genomic_DNA"/>
</dbReference>
<feature type="transmembrane region" description="Helical" evidence="1">
    <location>
        <begin position="76"/>
        <end position="97"/>
    </location>
</feature>
<feature type="transmembrane region" description="Helical" evidence="1">
    <location>
        <begin position="44"/>
        <end position="70"/>
    </location>
</feature>
<keyword evidence="1" id="KW-0812">Transmembrane</keyword>
<reference evidence="2" key="2">
    <citation type="submission" date="2020-03" db="EMBL/GenBank/DDBJ databases">
        <title>Flavobacteriaceae bacterium strain TP-CH-4, a member of the family Flavobacteriaceae isolated from a deep-sea seamount.</title>
        <authorList>
            <person name="Zhang D.-C."/>
        </authorList>
    </citation>
    <scope>NUCLEOTIDE SEQUENCE</scope>
    <source>
        <strain evidence="2">TP-CH-4</strain>
    </source>
</reference>
<comment type="caution">
    <text evidence="2">The sequence shown here is derived from an EMBL/GenBank/DDBJ whole genome shotgun (WGS) entry which is preliminary data.</text>
</comment>
<dbReference type="RefSeq" id="WP_152575492.1">
    <property type="nucleotide sequence ID" value="NZ_VIKU02000005.1"/>
</dbReference>
<reference evidence="2" key="1">
    <citation type="submission" date="2019-07" db="EMBL/GenBank/DDBJ databases">
        <authorList>
            <person name="De-Chao Zhang Q."/>
        </authorList>
    </citation>
    <scope>NUCLEOTIDE SEQUENCE</scope>
    <source>
        <strain evidence="2">TP-CH-4</strain>
    </source>
</reference>
<evidence type="ECO:0000313" key="2">
    <source>
        <dbReference type="EMBL" id="NHF61005.1"/>
    </source>
</evidence>
<dbReference type="Proteomes" id="UP000707206">
    <property type="component" value="Unassembled WGS sequence"/>
</dbReference>
<proteinExistence type="predicted"/>